<evidence type="ECO:0000313" key="2">
    <source>
        <dbReference type="EMBL" id="TDM01518.1"/>
    </source>
</evidence>
<sequence>MKFKKPNQHGAWAMLIMPFLFGIFAGQFSLYHIPFIIGWFLVFFATDHLLLYVKQRKKQIGYVKMAGLLACLAALALLIVVNHQPVLIVFFLIMLPFGYINLMFAKNRNERHVMNDISAVVIFSIAGCISYFIGKGQMDLQMLKVFIFSFLYFLGTILYVKTMIREKKNIKYKWLSFSYHLLLVILGFRIHLLLGLAMIPSFIRAVAFYGKNYKPMKIGIVEIANACFITLFVAFYFMMK</sequence>
<feature type="transmembrane region" description="Helical" evidence="1">
    <location>
        <begin position="12"/>
        <end position="30"/>
    </location>
</feature>
<dbReference type="Proteomes" id="UP000295328">
    <property type="component" value="Unassembled WGS sequence"/>
</dbReference>
<evidence type="ECO:0000256" key="1">
    <source>
        <dbReference type="SAM" id="Phobius"/>
    </source>
</evidence>
<feature type="transmembrane region" description="Helical" evidence="1">
    <location>
        <begin position="60"/>
        <end position="80"/>
    </location>
</feature>
<feature type="transmembrane region" description="Helical" evidence="1">
    <location>
        <begin position="181"/>
        <end position="203"/>
    </location>
</feature>
<dbReference type="AlphaFoldDB" id="A0A4R6BIU8"/>
<keyword evidence="1" id="KW-0472">Membrane</keyword>
<evidence type="ECO:0008006" key="4">
    <source>
        <dbReference type="Google" id="ProtNLM"/>
    </source>
</evidence>
<feature type="transmembrane region" description="Helical" evidence="1">
    <location>
        <begin position="117"/>
        <end position="134"/>
    </location>
</feature>
<keyword evidence="1" id="KW-0812">Transmembrane</keyword>
<dbReference type="InterPro" id="IPR025576">
    <property type="entry name" value="YwiC"/>
</dbReference>
<keyword evidence="3" id="KW-1185">Reference proteome</keyword>
<accession>A0A4R6BIU8</accession>
<protein>
    <recommendedName>
        <fullName evidence="4">YwiC-like family protein</fullName>
    </recommendedName>
</protein>
<dbReference type="RefSeq" id="WP_133430239.1">
    <property type="nucleotide sequence ID" value="NZ_BMCC01000001.1"/>
</dbReference>
<name>A0A4R6BIU8_9STAP</name>
<dbReference type="OrthoDB" id="2380563at2"/>
<gene>
    <name evidence="2" type="ORF">ERX37_08465</name>
</gene>
<feature type="transmembrane region" description="Helical" evidence="1">
    <location>
        <begin position="86"/>
        <end position="105"/>
    </location>
</feature>
<organism evidence="2 3">
    <name type="scientific">Macrococcus hajekii</name>
    <dbReference type="NCBI Taxonomy" id="198482"/>
    <lineage>
        <taxon>Bacteria</taxon>
        <taxon>Bacillati</taxon>
        <taxon>Bacillota</taxon>
        <taxon>Bacilli</taxon>
        <taxon>Bacillales</taxon>
        <taxon>Staphylococcaceae</taxon>
        <taxon>Macrococcus</taxon>
    </lineage>
</organism>
<keyword evidence="1" id="KW-1133">Transmembrane helix</keyword>
<feature type="transmembrane region" description="Helical" evidence="1">
    <location>
        <begin position="36"/>
        <end position="53"/>
    </location>
</feature>
<comment type="caution">
    <text evidence="2">The sequence shown here is derived from an EMBL/GenBank/DDBJ whole genome shotgun (WGS) entry which is preliminary data.</text>
</comment>
<proteinExistence type="predicted"/>
<dbReference type="EMBL" id="SCWE01000003">
    <property type="protein sequence ID" value="TDM01518.1"/>
    <property type="molecule type" value="Genomic_DNA"/>
</dbReference>
<feature type="transmembrane region" description="Helical" evidence="1">
    <location>
        <begin position="140"/>
        <end position="160"/>
    </location>
</feature>
<dbReference type="Pfam" id="PF14256">
    <property type="entry name" value="YwiC"/>
    <property type="match status" value="1"/>
</dbReference>
<feature type="transmembrane region" description="Helical" evidence="1">
    <location>
        <begin position="218"/>
        <end position="238"/>
    </location>
</feature>
<reference evidence="2 3" key="1">
    <citation type="submission" date="2019-01" db="EMBL/GenBank/DDBJ databases">
        <title>Draft genome sequences of the type strains of six Macrococcus species.</title>
        <authorList>
            <person name="Mazhar S."/>
            <person name="Altermann E."/>
            <person name="Hill C."/>
            <person name="Mcauliffe O."/>
        </authorList>
    </citation>
    <scope>NUCLEOTIDE SEQUENCE [LARGE SCALE GENOMIC DNA]</scope>
    <source>
        <strain evidence="2 3">CCM4809</strain>
    </source>
</reference>
<evidence type="ECO:0000313" key="3">
    <source>
        <dbReference type="Proteomes" id="UP000295328"/>
    </source>
</evidence>